<dbReference type="GO" id="GO:0046872">
    <property type="term" value="F:metal ion binding"/>
    <property type="evidence" value="ECO:0007669"/>
    <property type="project" value="UniProtKB-KW"/>
</dbReference>
<dbReference type="Gene3D" id="3.30.70.20">
    <property type="match status" value="1"/>
</dbReference>
<dbReference type="PROSITE" id="PS00198">
    <property type="entry name" value="4FE4S_FER_1"/>
    <property type="match status" value="1"/>
</dbReference>
<sequence>MYSCILFLFFCIFCYNGTIIQRRNGSIAGGMKMCSVYCGMCSASRRELNAMKGELFIKEKRCKGCGICAAFCPKKVLEVSLLGKITPVRPDDCIACGQCEMRCPDFAIFVERRAVV</sequence>
<dbReference type="PANTHER" id="PTHR43687:SF4">
    <property type="entry name" value="BLR5484 PROTEIN"/>
    <property type="match status" value="1"/>
</dbReference>
<evidence type="ECO:0000259" key="5">
    <source>
        <dbReference type="PROSITE" id="PS51379"/>
    </source>
</evidence>
<dbReference type="Pfam" id="PF13237">
    <property type="entry name" value="Fer4_10"/>
    <property type="match status" value="1"/>
</dbReference>
<keyword evidence="7" id="KW-1185">Reference proteome</keyword>
<proteinExistence type="predicted"/>
<dbReference type="PANTHER" id="PTHR43687">
    <property type="entry name" value="ADENYLYLSULFATE REDUCTASE, BETA SUBUNIT"/>
    <property type="match status" value="1"/>
</dbReference>
<keyword evidence="3" id="KW-0408">Iron</keyword>
<dbReference type="PROSITE" id="PS51379">
    <property type="entry name" value="4FE4S_FER_2"/>
    <property type="match status" value="2"/>
</dbReference>
<dbReference type="STRING" id="749551.HMPREF9555_00785"/>
<evidence type="ECO:0000313" key="6">
    <source>
        <dbReference type="EMBL" id="EFW30033.1"/>
    </source>
</evidence>
<keyword evidence="1" id="KW-0004">4Fe-4S</keyword>
<dbReference type="Proteomes" id="UP000004633">
    <property type="component" value="Unassembled WGS sequence"/>
</dbReference>
<dbReference type="GO" id="GO:0051539">
    <property type="term" value="F:4 iron, 4 sulfur cluster binding"/>
    <property type="evidence" value="ECO:0007669"/>
    <property type="project" value="UniProtKB-KW"/>
</dbReference>
<dbReference type="HOGENOM" id="CLU_2095170_0_0_9"/>
<feature type="domain" description="4Fe-4S ferredoxin-type" evidence="5">
    <location>
        <begin position="83"/>
        <end position="113"/>
    </location>
</feature>
<accession>E7N1D2</accession>
<organism evidence="6 7">
    <name type="scientific">Selenomonas artemidis F0399</name>
    <dbReference type="NCBI Taxonomy" id="749551"/>
    <lineage>
        <taxon>Bacteria</taxon>
        <taxon>Bacillati</taxon>
        <taxon>Bacillota</taxon>
        <taxon>Negativicutes</taxon>
        <taxon>Selenomonadales</taxon>
        <taxon>Selenomonadaceae</taxon>
        <taxon>Selenomonas</taxon>
    </lineage>
</organism>
<feature type="domain" description="4Fe-4S ferredoxin-type" evidence="5">
    <location>
        <begin position="53"/>
        <end position="82"/>
    </location>
</feature>
<keyword evidence="2" id="KW-0479">Metal-binding</keyword>
<evidence type="ECO:0000256" key="3">
    <source>
        <dbReference type="ARBA" id="ARBA00023004"/>
    </source>
</evidence>
<dbReference type="AlphaFoldDB" id="E7N1D2"/>
<protein>
    <submittedName>
        <fullName evidence="6">4Fe-4S binding domain protein</fullName>
    </submittedName>
</protein>
<keyword evidence="4" id="KW-0411">Iron-sulfur</keyword>
<dbReference type="InterPro" id="IPR017900">
    <property type="entry name" value="4Fe4S_Fe_S_CS"/>
</dbReference>
<comment type="caution">
    <text evidence="6">The sequence shown here is derived from an EMBL/GenBank/DDBJ whole genome shotgun (WGS) entry which is preliminary data.</text>
</comment>
<name>E7N1D2_9FIRM</name>
<dbReference type="EMBL" id="AECV01000013">
    <property type="protein sequence ID" value="EFW30033.1"/>
    <property type="molecule type" value="Genomic_DNA"/>
</dbReference>
<gene>
    <name evidence="6" type="ORF">HMPREF9555_00785</name>
</gene>
<dbReference type="InterPro" id="IPR017896">
    <property type="entry name" value="4Fe4S_Fe-S-bd"/>
</dbReference>
<dbReference type="SUPFAM" id="SSF54862">
    <property type="entry name" value="4Fe-4S ferredoxins"/>
    <property type="match status" value="1"/>
</dbReference>
<evidence type="ECO:0000256" key="2">
    <source>
        <dbReference type="ARBA" id="ARBA00022723"/>
    </source>
</evidence>
<dbReference type="InterPro" id="IPR050572">
    <property type="entry name" value="Fe-S_Ferredoxin"/>
</dbReference>
<evidence type="ECO:0000256" key="4">
    <source>
        <dbReference type="ARBA" id="ARBA00023014"/>
    </source>
</evidence>
<evidence type="ECO:0000313" key="7">
    <source>
        <dbReference type="Proteomes" id="UP000004633"/>
    </source>
</evidence>
<evidence type="ECO:0000256" key="1">
    <source>
        <dbReference type="ARBA" id="ARBA00022485"/>
    </source>
</evidence>
<reference evidence="6 7" key="1">
    <citation type="submission" date="2010-08" db="EMBL/GenBank/DDBJ databases">
        <authorList>
            <person name="Weinstock G."/>
            <person name="Sodergren E."/>
            <person name="Clifton S."/>
            <person name="Fulton L."/>
            <person name="Fulton B."/>
            <person name="Courtney L."/>
            <person name="Fronick C."/>
            <person name="Harrison M."/>
            <person name="Strong C."/>
            <person name="Farmer C."/>
            <person name="Delahaunty K."/>
            <person name="Markovic C."/>
            <person name="Hall O."/>
            <person name="Minx P."/>
            <person name="Tomlinson C."/>
            <person name="Mitreva M."/>
            <person name="Hou S."/>
            <person name="Chen J."/>
            <person name="Wollam A."/>
            <person name="Pepin K.H."/>
            <person name="Johnson M."/>
            <person name="Bhonagiri V."/>
            <person name="Zhang X."/>
            <person name="Suruliraj S."/>
            <person name="Warren W."/>
            <person name="Chinwalla A."/>
            <person name="Mardis E.R."/>
            <person name="Wilson R.K."/>
        </authorList>
    </citation>
    <scope>NUCLEOTIDE SEQUENCE [LARGE SCALE GENOMIC DNA]</scope>
    <source>
        <strain evidence="6 7">F0399</strain>
    </source>
</reference>